<dbReference type="Pfam" id="PF07687">
    <property type="entry name" value="M20_dimer"/>
    <property type="match status" value="1"/>
</dbReference>
<keyword evidence="7" id="KW-1185">Reference proteome</keyword>
<comment type="caution">
    <text evidence="6">The sequence shown here is derived from an EMBL/GenBank/DDBJ whole genome shotgun (WGS) entry which is preliminary data.</text>
</comment>
<accession>A0A8H3G786</accession>
<comment type="cofactor">
    <cofactor evidence="4">
        <name>Mn(2+)</name>
        <dbReference type="ChEBI" id="CHEBI:29035"/>
    </cofactor>
    <text evidence="4">The Mn(2+) ion enhances activity.</text>
</comment>
<dbReference type="GO" id="GO:0016787">
    <property type="term" value="F:hydrolase activity"/>
    <property type="evidence" value="ECO:0007669"/>
    <property type="project" value="UniProtKB-KW"/>
</dbReference>
<dbReference type="FunFam" id="3.30.70.360:FF:000001">
    <property type="entry name" value="N-acetyldiaminopimelate deacetylase"/>
    <property type="match status" value="1"/>
</dbReference>
<dbReference type="PANTHER" id="PTHR11014">
    <property type="entry name" value="PEPTIDASE M20 FAMILY MEMBER"/>
    <property type="match status" value="1"/>
</dbReference>
<keyword evidence="4" id="KW-0464">Manganese</keyword>
<dbReference type="InterPro" id="IPR002933">
    <property type="entry name" value="Peptidase_M20"/>
</dbReference>
<dbReference type="SUPFAM" id="SSF55031">
    <property type="entry name" value="Bacterial exopeptidase dimerisation domain"/>
    <property type="match status" value="1"/>
</dbReference>
<dbReference type="SUPFAM" id="SSF53187">
    <property type="entry name" value="Zn-dependent exopeptidases"/>
    <property type="match status" value="1"/>
</dbReference>
<feature type="binding site" evidence="4">
    <location>
        <position position="127"/>
    </location>
    <ligand>
        <name>Mn(2+)</name>
        <dbReference type="ChEBI" id="CHEBI:29035"/>
        <label>2</label>
    </ligand>
</feature>
<feature type="binding site" evidence="4">
    <location>
        <position position="129"/>
    </location>
    <ligand>
        <name>Mn(2+)</name>
        <dbReference type="ChEBI" id="CHEBI:29035"/>
        <label>2</label>
    </ligand>
</feature>
<organism evidence="6 7">
    <name type="scientific">Imshaugia aleurites</name>
    <dbReference type="NCBI Taxonomy" id="172621"/>
    <lineage>
        <taxon>Eukaryota</taxon>
        <taxon>Fungi</taxon>
        <taxon>Dikarya</taxon>
        <taxon>Ascomycota</taxon>
        <taxon>Pezizomycotina</taxon>
        <taxon>Lecanoromycetes</taxon>
        <taxon>OSLEUM clade</taxon>
        <taxon>Lecanoromycetidae</taxon>
        <taxon>Lecanorales</taxon>
        <taxon>Lecanorineae</taxon>
        <taxon>Parmeliaceae</taxon>
        <taxon>Imshaugia</taxon>
    </lineage>
</organism>
<dbReference type="InterPro" id="IPR036264">
    <property type="entry name" value="Bact_exopeptidase_dim_dom"/>
</dbReference>
<protein>
    <recommendedName>
        <fullName evidence="5">Peptidase M20 dimerisation domain-containing protein</fullName>
    </recommendedName>
</protein>
<comment type="similarity">
    <text evidence="1">Belongs to the peptidase M20 family.</text>
</comment>
<evidence type="ECO:0000256" key="1">
    <source>
        <dbReference type="ARBA" id="ARBA00006153"/>
    </source>
</evidence>
<evidence type="ECO:0000256" key="4">
    <source>
        <dbReference type="PIRSR" id="PIRSR005962-1"/>
    </source>
</evidence>
<dbReference type="InterPro" id="IPR011650">
    <property type="entry name" value="Peptidase_M20_dimer"/>
</dbReference>
<dbReference type="PIRSF" id="PIRSF005962">
    <property type="entry name" value="Pept_M20D_amidohydro"/>
    <property type="match status" value="1"/>
</dbReference>
<dbReference type="EMBL" id="CAJPDT010000075">
    <property type="protein sequence ID" value="CAF9934251.1"/>
    <property type="molecule type" value="Genomic_DNA"/>
</dbReference>
<dbReference type="Proteomes" id="UP000664534">
    <property type="component" value="Unassembled WGS sequence"/>
</dbReference>
<evidence type="ECO:0000259" key="5">
    <source>
        <dbReference type="Pfam" id="PF07687"/>
    </source>
</evidence>
<dbReference type="NCBIfam" id="TIGR01891">
    <property type="entry name" value="amidohydrolases"/>
    <property type="match status" value="1"/>
</dbReference>
<comment type="similarity">
    <text evidence="2">Belongs to the peptidase M20A family.</text>
</comment>
<gene>
    <name evidence="6" type="ORF">IMSHALPRED_009644</name>
</gene>
<keyword evidence="4" id="KW-0479">Metal-binding</keyword>
<evidence type="ECO:0000256" key="2">
    <source>
        <dbReference type="ARBA" id="ARBA00006247"/>
    </source>
</evidence>
<dbReference type="Pfam" id="PF01546">
    <property type="entry name" value="Peptidase_M20"/>
    <property type="match status" value="1"/>
</dbReference>
<reference evidence="6" key="1">
    <citation type="submission" date="2021-03" db="EMBL/GenBank/DDBJ databases">
        <authorList>
            <person name="Tagirdzhanova G."/>
        </authorList>
    </citation>
    <scope>NUCLEOTIDE SEQUENCE</scope>
</reference>
<dbReference type="Gene3D" id="3.40.630.10">
    <property type="entry name" value="Zn peptidases"/>
    <property type="match status" value="1"/>
</dbReference>
<dbReference type="PANTHER" id="PTHR11014:SF63">
    <property type="entry name" value="METALLOPEPTIDASE, PUTATIVE (AFU_ORTHOLOGUE AFUA_6G09600)-RELATED"/>
    <property type="match status" value="1"/>
</dbReference>
<evidence type="ECO:0000313" key="7">
    <source>
        <dbReference type="Proteomes" id="UP000664534"/>
    </source>
</evidence>
<name>A0A8H3G786_9LECA</name>
<keyword evidence="3" id="KW-0378">Hydrolase</keyword>
<dbReference type="OrthoDB" id="6119954at2759"/>
<evidence type="ECO:0000313" key="6">
    <source>
        <dbReference type="EMBL" id="CAF9934251.1"/>
    </source>
</evidence>
<proteinExistence type="inferred from homology"/>
<evidence type="ECO:0000256" key="3">
    <source>
        <dbReference type="ARBA" id="ARBA00022801"/>
    </source>
</evidence>
<dbReference type="AlphaFoldDB" id="A0A8H3G786"/>
<feature type="domain" description="Peptidase M20 dimerisation" evidence="5">
    <location>
        <begin position="214"/>
        <end position="306"/>
    </location>
</feature>
<sequence>MDTDHARLIESVSTDMSAKEIIERCRPSLEKYENIYQDLHRHPDLSLQEARTASIVKKHLEDLNFDVHSKIGGEGVVGILQNGTGKKVLLRADMDALPILESTGLDYASTKTTRNAEGKEVPVMHACGHDMHTTALLATAMLLNTARPLWRGTLICLFQPNEETACGAQAMVDDGLYTRHQVPIPDIVLGQHIQTLKAGMVALRAGPILAAVDSFDIRIFGKGGHGARPDLCIDPIVTTGHIITRLLTVVSREVQPGELAVISCGSIHGGAAANIIPDYVDLKLTARAYSPQVQQKLLEGIERVVRLECQTSGATQDPTIKTIMHAPATINDLAPYEVLNQAFQAHFDGNLCKGEPKGASEDFSNLATACGAPYLFWNFGCVGAEEWAEAENEGRTAYIPGPHTARFRPAIQPTLETAVDSFSLAALTFLGVR</sequence>
<feature type="binding site" evidence="4">
    <location>
        <position position="192"/>
    </location>
    <ligand>
        <name>Mn(2+)</name>
        <dbReference type="ChEBI" id="CHEBI:29035"/>
        <label>2</label>
    </ligand>
</feature>
<dbReference type="InterPro" id="IPR017439">
    <property type="entry name" value="Amidohydrolase"/>
</dbReference>
<dbReference type="Gene3D" id="3.30.70.360">
    <property type="match status" value="1"/>
</dbReference>
<dbReference type="GO" id="GO:0046872">
    <property type="term" value="F:metal ion binding"/>
    <property type="evidence" value="ECO:0007669"/>
    <property type="project" value="UniProtKB-KW"/>
</dbReference>
<feature type="binding site" evidence="4">
    <location>
        <position position="163"/>
    </location>
    <ligand>
        <name>Mn(2+)</name>
        <dbReference type="ChEBI" id="CHEBI:29035"/>
        <label>2</label>
    </ligand>
</feature>